<dbReference type="eggNOG" id="ENOG502T8K5">
    <property type="taxonomic scope" value="Eukaryota"/>
</dbReference>
<evidence type="ECO:0000313" key="12">
    <source>
        <dbReference type="Proteomes" id="UP000007801"/>
    </source>
</evidence>
<comment type="subcellular location">
    <subcellularLocation>
        <location evidence="1 10">Cell membrane</location>
        <topology evidence="1 10">Multi-pass membrane protein</topology>
    </subcellularLocation>
</comment>
<evidence type="ECO:0000256" key="6">
    <source>
        <dbReference type="ARBA" id="ARBA00022989"/>
    </source>
</evidence>
<dbReference type="InterPro" id="IPR004117">
    <property type="entry name" value="7tm6_olfct_rcpt"/>
</dbReference>
<dbReference type="GeneID" id="6501401"/>
<dbReference type="EMBL" id="CH902617">
    <property type="protein sequence ID" value="EDV43741.1"/>
    <property type="molecule type" value="Genomic_DNA"/>
</dbReference>
<comment type="caution">
    <text evidence="10">Lacks conserved residue(s) required for the propagation of feature annotation.</text>
</comment>
<accession>B3LWA8</accession>
<dbReference type="OrthoDB" id="6765072at2759"/>
<protein>
    <recommendedName>
        <fullName evidence="10">Odorant receptor</fullName>
    </recommendedName>
</protein>
<keyword evidence="5 10" id="KW-0552">Olfaction</keyword>
<evidence type="ECO:0000256" key="3">
    <source>
        <dbReference type="ARBA" id="ARBA00022606"/>
    </source>
</evidence>
<dbReference type="GO" id="GO:0007165">
    <property type="term" value="P:signal transduction"/>
    <property type="evidence" value="ECO:0007669"/>
    <property type="project" value="UniProtKB-KW"/>
</dbReference>
<dbReference type="InParanoid" id="B3LWA8"/>
<keyword evidence="6 10" id="KW-1133">Transmembrane helix</keyword>
<keyword evidence="9 10" id="KW-0807">Transducer</keyword>
<evidence type="ECO:0000256" key="8">
    <source>
        <dbReference type="ARBA" id="ARBA00023170"/>
    </source>
</evidence>
<dbReference type="OMA" id="YSMSIYC"/>
<dbReference type="Pfam" id="PF02949">
    <property type="entry name" value="7tm_6"/>
    <property type="match status" value="1"/>
</dbReference>
<dbReference type="PANTHER" id="PTHR21137">
    <property type="entry name" value="ODORANT RECEPTOR"/>
    <property type="match status" value="1"/>
</dbReference>
<evidence type="ECO:0000256" key="1">
    <source>
        <dbReference type="ARBA" id="ARBA00004651"/>
    </source>
</evidence>
<evidence type="ECO:0000256" key="9">
    <source>
        <dbReference type="ARBA" id="ARBA00023224"/>
    </source>
</evidence>
<dbReference type="GO" id="GO:0005886">
    <property type="term" value="C:plasma membrane"/>
    <property type="evidence" value="ECO:0007669"/>
    <property type="project" value="UniProtKB-SubCell"/>
</dbReference>
<keyword evidence="12" id="KW-1185">Reference proteome</keyword>
<comment type="similarity">
    <text evidence="10">Belongs to the insect chemoreceptor superfamily. Heteromeric odorant receptor channel (TC 1.A.69) family.</text>
</comment>
<feature type="transmembrane region" description="Helical" evidence="10">
    <location>
        <begin position="73"/>
        <end position="92"/>
    </location>
</feature>
<keyword evidence="3 10" id="KW-0716">Sensory transduction</keyword>
<evidence type="ECO:0000256" key="5">
    <source>
        <dbReference type="ARBA" id="ARBA00022725"/>
    </source>
</evidence>
<keyword evidence="2" id="KW-1003">Cell membrane</keyword>
<gene>
    <name evidence="11" type="primary">Dana\GF18630</name>
    <name evidence="11" type="synonym">dana_GLEANR_19889</name>
    <name evidence="11" type="ORF">GF18630</name>
</gene>
<dbReference type="STRING" id="7217.B3LWA8"/>
<organism evidence="11 12">
    <name type="scientific">Drosophila ananassae</name>
    <name type="common">Fruit fly</name>
    <dbReference type="NCBI Taxonomy" id="7217"/>
    <lineage>
        <taxon>Eukaryota</taxon>
        <taxon>Metazoa</taxon>
        <taxon>Ecdysozoa</taxon>
        <taxon>Arthropoda</taxon>
        <taxon>Hexapoda</taxon>
        <taxon>Insecta</taxon>
        <taxon>Pterygota</taxon>
        <taxon>Neoptera</taxon>
        <taxon>Endopterygota</taxon>
        <taxon>Diptera</taxon>
        <taxon>Brachycera</taxon>
        <taxon>Muscomorpha</taxon>
        <taxon>Ephydroidea</taxon>
        <taxon>Drosophilidae</taxon>
        <taxon>Drosophila</taxon>
        <taxon>Sophophora</taxon>
    </lineage>
</organism>
<dbReference type="PANTHER" id="PTHR21137:SF35">
    <property type="entry name" value="ODORANT RECEPTOR 19A-RELATED"/>
    <property type="match status" value="1"/>
</dbReference>
<proteinExistence type="inferred from homology"/>
<feature type="transmembrane region" description="Helical" evidence="10">
    <location>
        <begin position="42"/>
        <end position="61"/>
    </location>
</feature>
<feature type="transmembrane region" description="Helical" evidence="10">
    <location>
        <begin position="177"/>
        <end position="196"/>
    </location>
</feature>
<dbReference type="HOGENOM" id="CLU_694977_0_0_1"/>
<evidence type="ECO:0000313" key="11">
    <source>
        <dbReference type="EMBL" id="EDV43741.1"/>
    </source>
</evidence>
<sequence length="399" mass="45398">MSKPVSTNPANRFCDLTKYINSWTDLLGVDILDPVLKFNYRTWTTIFAIINFTVFTLYSMSDNGGDWLVSLKASLMMGGLLHGLGKFLTCIVKQKEMRSLTLFTQSIYAEYEKRDISYCSTLDTNIDRIQRIMKGIGYGYVVTNFLMVFTPLAMLVYNDSRMTVMMYEIPGLPIHKTFGYALTFLIQLVTICVRGFGFYAGDLFVMLGLTQILTFSDILNLKIKDLNSVLSLKAEKRVLLPVGAPIEGEEERQRLLIEMIKWHQLFTDYCRSVNKLYNPLITTQVLAMAYEIMASFCINLNGFHSPSAINFVLAAYCMSVYCVMGTKIEFAYDEAYENICNVSWYELSGEQRKIFGMILRESQSPQNIKLLGVWSLSVRTALQIIKLIYSASMLMTGGD</sequence>
<dbReference type="Proteomes" id="UP000007801">
    <property type="component" value="Unassembled WGS sequence"/>
</dbReference>
<dbReference type="FunCoup" id="B3LWA8">
    <property type="interactions" value="21"/>
</dbReference>
<reference evidence="11 12" key="1">
    <citation type="journal article" date="2007" name="Nature">
        <title>Evolution of genes and genomes on the Drosophila phylogeny.</title>
        <authorList>
            <consortium name="Drosophila 12 Genomes Consortium"/>
            <person name="Clark A.G."/>
            <person name="Eisen M.B."/>
            <person name="Smith D.R."/>
            <person name="Bergman C.M."/>
            <person name="Oliver B."/>
            <person name="Markow T.A."/>
            <person name="Kaufman T.C."/>
            <person name="Kellis M."/>
            <person name="Gelbart W."/>
            <person name="Iyer V.N."/>
            <person name="Pollard D.A."/>
            <person name="Sackton T.B."/>
            <person name="Larracuente A.M."/>
            <person name="Singh N.D."/>
            <person name="Abad J.P."/>
            <person name="Abt D.N."/>
            <person name="Adryan B."/>
            <person name="Aguade M."/>
            <person name="Akashi H."/>
            <person name="Anderson W.W."/>
            <person name="Aquadro C.F."/>
            <person name="Ardell D.H."/>
            <person name="Arguello R."/>
            <person name="Artieri C.G."/>
            <person name="Barbash D.A."/>
            <person name="Barker D."/>
            <person name="Barsanti P."/>
            <person name="Batterham P."/>
            <person name="Batzoglou S."/>
            <person name="Begun D."/>
            <person name="Bhutkar A."/>
            <person name="Blanco E."/>
            <person name="Bosak S.A."/>
            <person name="Bradley R.K."/>
            <person name="Brand A.D."/>
            <person name="Brent M.R."/>
            <person name="Brooks A.N."/>
            <person name="Brown R.H."/>
            <person name="Butlin R.K."/>
            <person name="Caggese C."/>
            <person name="Calvi B.R."/>
            <person name="Bernardo de Carvalho A."/>
            <person name="Caspi A."/>
            <person name="Castrezana S."/>
            <person name="Celniker S.E."/>
            <person name="Chang J.L."/>
            <person name="Chapple C."/>
            <person name="Chatterji S."/>
            <person name="Chinwalla A."/>
            <person name="Civetta A."/>
            <person name="Clifton S.W."/>
            <person name="Comeron J.M."/>
            <person name="Costello J.C."/>
            <person name="Coyne J.A."/>
            <person name="Daub J."/>
            <person name="David R.G."/>
            <person name="Delcher A.L."/>
            <person name="Delehaunty K."/>
            <person name="Do C.B."/>
            <person name="Ebling H."/>
            <person name="Edwards K."/>
            <person name="Eickbush T."/>
            <person name="Evans J.D."/>
            <person name="Filipski A."/>
            <person name="Findeiss S."/>
            <person name="Freyhult E."/>
            <person name="Fulton L."/>
            <person name="Fulton R."/>
            <person name="Garcia A.C."/>
            <person name="Gardiner A."/>
            <person name="Garfield D.A."/>
            <person name="Garvin B.E."/>
            <person name="Gibson G."/>
            <person name="Gilbert D."/>
            <person name="Gnerre S."/>
            <person name="Godfrey J."/>
            <person name="Good R."/>
            <person name="Gotea V."/>
            <person name="Gravely B."/>
            <person name="Greenberg A.J."/>
            <person name="Griffiths-Jones S."/>
            <person name="Gross S."/>
            <person name="Guigo R."/>
            <person name="Gustafson E.A."/>
            <person name="Haerty W."/>
            <person name="Hahn M.W."/>
            <person name="Halligan D.L."/>
            <person name="Halpern A.L."/>
            <person name="Halter G.M."/>
            <person name="Han M.V."/>
            <person name="Heger A."/>
            <person name="Hillier L."/>
            <person name="Hinrichs A.S."/>
            <person name="Holmes I."/>
            <person name="Hoskins R.A."/>
            <person name="Hubisz M.J."/>
            <person name="Hultmark D."/>
            <person name="Huntley M.A."/>
            <person name="Jaffe D.B."/>
            <person name="Jagadeeshan S."/>
            <person name="Jeck W.R."/>
            <person name="Johnson J."/>
            <person name="Jones C.D."/>
            <person name="Jordan W.C."/>
            <person name="Karpen G.H."/>
            <person name="Kataoka E."/>
            <person name="Keightley P.D."/>
            <person name="Kheradpour P."/>
            <person name="Kirkness E.F."/>
            <person name="Koerich L.B."/>
            <person name="Kristiansen K."/>
            <person name="Kudrna D."/>
            <person name="Kulathinal R.J."/>
            <person name="Kumar S."/>
            <person name="Kwok R."/>
            <person name="Lander E."/>
            <person name="Langley C.H."/>
            <person name="Lapoint R."/>
            <person name="Lazzaro B.P."/>
            <person name="Lee S.J."/>
            <person name="Levesque L."/>
            <person name="Li R."/>
            <person name="Lin C.F."/>
            <person name="Lin M.F."/>
            <person name="Lindblad-Toh K."/>
            <person name="Llopart A."/>
            <person name="Long M."/>
            <person name="Low L."/>
            <person name="Lozovsky E."/>
            <person name="Lu J."/>
            <person name="Luo M."/>
            <person name="Machado C.A."/>
            <person name="Makalowski W."/>
            <person name="Marzo M."/>
            <person name="Matsuda M."/>
            <person name="Matzkin L."/>
            <person name="McAllister B."/>
            <person name="McBride C.S."/>
            <person name="McKernan B."/>
            <person name="McKernan K."/>
            <person name="Mendez-Lago M."/>
            <person name="Minx P."/>
            <person name="Mollenhauer M.U."/>
            <person name="Montooth K."/>
            <person name="Mount S.M."/>
            <person name="Mu X."/>
            <person name="Myers E."/>
            <person name="Negre B."/>
            <person name="Newfeld S."/>
            <person name="Nielsen R."/>
            <person name="Noor M.A."/>
            <person name="O'Grady P."/>
            <person name="Pachter L."/>
            <person name="Papaceit M."/>
            <person name="Parisi M.J."/>
            <person name="Parisi M."/>
            <person name="Parts L."/>
            <person name="Pedersen J.S."/>
            <person name="Pesole G."/>
            <person name="Phillippy A.M."/>
            <person name="Ponting C.P."/>
            <person name="Pop M."/>
            <person name="Porcelli D."/>
            <person name="Powell J.R."/>
            <person name="Prohaska S."/>
            <person name="Pruitt K."/>
            <person name="Puig M."/>
            <person name="Quesneville H."/>
            <person name="Ram K.R."/>
            <person name="Rand D."/>
            <person name="Rasmussen M.D."/>
            <person name="Reed L.K."/>
            <person name="Reenan R."/>
            <person name="Reily A."/>
            <person name="Remington K.A."/>
            <person name="Rieger T.T."/>
            <person name="Ritchie M.G."/>
            <person name="Robin C."/>
            <person name="Rogers Y.H."/>
            <person name="Rohde C."/>
            <person name="Rozas J."/>
            <person name="Rubenfield M.J."/>
            <person name="Ruiz A."/>
            <person name="Russo S."/>
            <person name="Salzberg S.L."/>
            <person name="Sanchez-Gracia A."/>
            <person name="Saranga D.J."/>
            <person name="Sato H."/>
            <person name="Schaeffer S.W."/>
            <person name="Schatz M.C."/>
            <person name="Schlenke T."/>
            <person name="Schwartz R."/>
            <person name="Segarra C."/>
            <person name="Singh R.S."/>
            <person name="Sirot L."/>
            <person name="Sirota M."/>
            <person name="Sisneros N.B."/>
            <person name="Smith C.D."/>
            <person name="Smith T.F."/>
            <person name="Spieth J."/>
            <person name="Stage D.E."/>
            <person name="Stark A."/>
            <person name="Stephan W."/>
            <person name="Strausberg R.L."/>
            <person name="Strempel S."/>
            <person name="Sturgill D."/>
            <person name="Sutton G."/>
            <person name="Sutton G.G."/>
            <person name="Tao W."/>
            <person name="Teichmann S."/>
            <person name="Tobari Y.N."/>
            <person name="Tomimura Y."/>
            <person name="Tsolas J.M."/>
            <person name="Valente V.L."/>
            <person name="Venter E."/>
            <person name="Venter J.C."/>
            <person name="Vicario S."/>
            <person name="Vieira F.G."/>
            <person name="Vilella A.J."/>
            <person name="Villasante A."/>
            <person name="Walenz B."/>
            <person name="Wang J."/>
            <person name="Wasserman M."/>
            <person name="Watts T."/>
            <person name="Wilson D."/>
            <person name="Wilson R.K."/>
            <person name="Wing R.A."/>
            <person name="Wolfner M.F."/>
            <person name="Wong A."/>
            <person name="Wong G.K."/>
            <person name="Wu C.I."/>
            <person name="Wu G."/>
            <person name="Yamamoto D."/>
            <person name="Yang H.P."/>
            <person name="Yang S.P."/>
            <person name="Yorke J.A."/>
            <person name="Yoshida K."/>
            <person name="Zdobnov E."/>
            <person name="Zhang P."/>
            <person name="Zhang Y."/>
            <person name="Zimin A.V."/>
            <person name="Baldwin J."/>
            <person name="Abdouelleil A."/>
            <person name="Abdulkadir J."/>
            <person name="Abebe A."/>
            <person name="Abera B."/>
            <person name="Abreu J."/>
            <person name="Acer S.C."/>
            <person name="Aftuck L."/>
            <person name="Alexander A."/>
            <person name="An P."/>
            <person name="Anderson E."/>
            <person name="Anderson S."/>
            <person name="Arachi H."/>
            <person name="Azer M."/>
            <person name="Bachantsang P."/>
            <person name="Barry A."/>
            <person name="Bayul T."/>
            <person name="Berlin A."/>
            <person name="Bessette D."/>
            <person name="Bloom T."/>
            <person name="Blye J."/>
            <person name="Boguslavskiy L."/>
            <person name="Bonnet C."/>
            <person name="Boukhgalter B."/>
            <person name="Bourzgui I."/>
            <person name="Brown A."/>
            <person name="Cahill P."/>
            <person name="Channer S."/>
            <person name="Cheshatsang Y."/>
            <person name="Chuda L."/>
            <person name="Citroen M."/>
            <person name="Collymore A."/>
            <person name="Cooke P."/>
            <person name="Costello M."/>
            <person name="D'Aco K."/>
            <person name="Daza R."/>
            <person name="De Haan G."/>
            <person name="DeGray S."/>
            <person name="DeMaso C."/>
            <person name="Dhargay N."/>
            <person name="Dooley K."/>
            <person name="Dooley E."/>
            <person name="Doricent M."/>
            <person name="Dorje P."/>
            <person name="Dorjee K."/>
            <person name="Dupes A."/>
            <person name="Elong R."/>
            <person name="Falk J."/>
            <person name="Farina A."/>
            <person name="Faro S."/>
            <person name="Ferguson D."/>
            <person name="Fisher S."/>
            <person name="Foley C.D."/>
            <person name="Franke A."/>
            <person name="Friedrich D."/>
            <person name="Gadbois L."/>
            <person name="Gearin G."/>
            <person name="Gearin C.R."/>
            <person name="Giannoukos G."/>
            <person name="Goode T."/>
            <person name="Graham J."/>
            <person name="Grandbois E."/>
            <person name="Grewal S."/>
            <person name="Gyaltsen K."/>
            <person name="Hafez N."/>
            <person name="Hagos B."/>
            <person name="Hall J."/>
            <person name="Henson C."/>
            <person name="Hollinger A."/>
            <person name="Honan T."/>
            <person name="Huard M.D."/>
            <person name="Hughes L."/>
            <person name="Hurhula B."/>
            <person name="Husby M.E."/>
            <person name="Kamat A."/>
            <person name="Kanga B."/>
            <person name="Kashin S."/>
            <person name="Khazanovich D."/>
            <person name="Kisner P."/>
            <person name="Lance K."/>
            <person name="Lara M."/>
            <person name="Lee W."/>
            <person name="Lennon N."/>
            <person name="Letendre F."/>
            <person name="LeVine R."/>
            <person name="Lipovsky A."/>
            <person name="Liu X."/>
            <person name="Liu J."/>
            <person name="Liu S."/>
            <person name="Lokyitsang T."/>
            <person name="Lokyitsang Y."/>
            <person name="Lubonja R."/>
            <person name="Lui A."/>
            <person name="MacDonald P."/>
            <person name="Magnisalis V."/>
            <person name="Maru K."/>
            <person name="Matthews C."/>
            <person name="McCusker W."/>
            <person name="McDonough S."/>
            <person name="Mehta T."/>
            <person name="Meldrim J."/>
            <person name="Meneus L."/>
            <person name="Mihai O."/>
            <person name="Mihalev A."/>
            <person name="Mihova T."/>
            <person name="Mittelman R."/>
            <person name="Mlenga V."/>
            <person name="Montmayeur A."/>
            <person name="Mulrain L."/>
            <person name="Navidi A."/>
            <person name="Naylor J."/>
            <person name="Negash T."/>
            <person name="Nguyen T."/>
            <person name="Nguyen N."/>
            <person name="Nicol R."/>
            <person name="Norbu C."/>
            <person name="Norbu N."/>
            <person name="Novod N."/>
            <person name="O'Neill B."/>
            <person name="Osman S."/>
            <person name="Markiewicz E."/>
            <person name="Oyono O.L."/>
            <person name="Patti C."/>
            <person name="Phunkhang P."/>
            <person name="Pierre F."/>
            <person name="Priest M."/>
            <person name="Raghuraman S."/>
            <person name="Rege F."/>
            <person name="Reyes R."/>
            <person name="Rise C."/>
            <person name="Rogov P."/>
            <person name="Ross K."/>
            <person name="Ryan E."/>
            <person name="Settipalli S."/>
            <person name="Shea T."/>
            <person name="Sherpa N."/>
            <person name="Shi L."/>
            <person name="Shih D."/>
            <person name="Sparrow T."/>
            <person name="Spaulding J."/>
            <person name="Stalker J."/>
            <person name="Stange-Thomann N."/>
            <person name="Stavropoulos S."/>
            <person name="Stone C."/>
            <person name="Strader C."/>
            <person name="Tesfaye S."/>
            <person name="Thomson T."/>
            <person name="Thoulutsang Y."/>
            <person name="Thoulutsang D."/>
            <person name="Topham K."/>
            <person name="Topping I."/>
            <person name="Tsamla T."/>
            <person name="Vassiliev H."/>
            <person name="Vo A."/>
            <person name="Wangchuk T."/>
            <person name="Wangdi T."/>
            <person name="Weiand M."/>
            <person name="Wilkinson J."/>
            <person name="Wilson A."/>
            <person name="Yadav S."/>
            <person name="Young G."/>
            <person name="Yu Q."/>
            <person name="Zembek L."/>
            <person name="Zhong D."/>
            <person name="Zimmer A."/>
            <person name="Zwirko Z."/>
            <person name="Jaffe D.B."/>
            <person name="Alvarez P."/>
            <person name="Brockman W."/>
            <person name="Butler J."/>
            <person name="Chin C."/>
            <person name="Gnerre S."/>
            <person name="Grabherr M."/>
            <person name="Kleber M."/>
            <person name="Mauceli E."/>
            <person name="MacCallum I."/>
        </authorList>
    </citation>
    <scope>NUCLEOTIDE SEQUENCE [LARGE SCALE GENOMIC DNA]</scope>
    <source>
        <strain evidence="12">Tucson 14024-0371.13</strain>
    </source>
</reference>
<dbReference type="AlphaFoldDB" id="B3LWA8"/>
<keyword evidence="8 10" id="KW-0675">Receptor</keyword>
<keyword evidence="4 10" id="KW-0812">Transmembrane</keyword>
<evidence type="ECO:0000256" key="10">
    <source>
        <dbReference type="RuleBase" id="RU351113"/>
    </source>
</evidence>
<dbReference type="CTD" id="40744"/>
<keyword evidence="7 10" id="KW-0472">Membrane</keyword>
<dbReference type="KEGG" id="dan:6501401"/>
<evidence type="ECO:0000256" key="7">
    <source>
        <dbReference type="ARBA" id="ARBA00023136"/>
    </source>
</evidence>
<dbReference type="GO" id="GO:0005549">
    <property type="term" value="F:odorant binding"/>
    <property type="evidence" value="ECO:0007669"/>
    <property type="project" value="InterPro"/>
</dbReference>
<dbReference type="GO" id="GO:0004984">
    <property type="term" value="F:olfactory receptor activity"/>
    <property type="evidence" value="ECO:0007669"/>
    <property type="project" value="InterPro"/>
</dbReference>
<evidence type="ECO:0000256" key="2">
    <source>
        <dbReference type="ARBA" id="ARBA00022475"/>
    </source>
</evidence>
<feature type="transmembrane region" description="Helical" evidence="10">
    <location>
        <begin position="138"/>
        <end position="157"/>
    </location>
</feature>
<dbReference type="PhylomeDB" id="B3LWA8"/>
<evidence type="ECO:0000256" key="4">
    <source>
        <dbReference type="ARBA" id="ARBA00022692"/>
    </source>
</evidence>
<name>B3LWA8_DROAN</name>